<dbReference type="Proteomes" id="UP001497600">
    <property type="component" value="Chromosome H"/>
</dbReference>
<keyword evidence="2" id="KW-1185">Reference proteome</keyword>
<evidence type="ECO:0000313" key="1">
    <source>
        <dbReference type="EMBL" id="CAK7921545.1"/>
    </source>
</evidence>
<sequence>MSVIQKKLEILSWALHTADNGCNCRITGTLLLVTIHLNKSGTSNFGTINDVMNLGPKDQINLQSFTKNMVSNLAKF</sequence>
<accession>A0ABP0EL98</accession>
<proteinExistence type="predicted"/>
<protein>
    <submittedName>
        <fullName evidence="1">Uncharacterized protein</fullName>
    </submittedName>
</protein>
<dbReference type="EMBL" id="OZ004260">
    <property type="protein sequence ID" value="CAK7921545.1"/>
    <property type="molecule type" value="Genomic_DNA"/>
</dbReference>
<gene>
    <name evidence="1" type="ORF">CAAN4_H15544</name>
</gene>
<name>A0ABP0EL98_9ASCO</name>
<evidence type="ECO:0000313" key="2">
    <source>
        <dbReference type="Proteomes" id="UP001497600"/>
    </source>
</evidence>
<organism evidence="1 2">
    <name type="scientific">[Candida] anglica</name>
    <dbReference type="NCBI Taxonomy" id="148631"/>
    <lineage>
        <taxon>Eukaryota</taxon>
        <taxon>Fungi</taxon>
        <taxon>Dikarya</taxon>
        <taxon>Ascomycota</taxon>
        <taxon>Saccharomycotina</taxon>
        <taxon>Pichiomycetes</taxon>
        <taxon>Debaryomycetaceae</taxon>
        <taxon>Kurtzmaniella</taxon>
    </lineage>
</organism>
<reference evidence="1 2" key="1">
    <citation type="submission" date="2024-01" db="EMBL/GenBank/DDBJ databases">
        <authorList>
            <consortium name="Genoscope - CEA"/>
            <person name="William W."/>
        </authorList>
    </citation>
    <scope>NUCLEOTIDE SEQUENCE [LARGE SCALE GENOMIC DNA]</scope>
    <source>
        <strain evidence="1 2">29B2s-10</strain>
    </source>
</reference>